<keyword evidence="6" id="KW-0677">Repeat</keyword>
<dbReference type="GO" id="GO:0016887">
    <property type="term" value="F:ATP hydrolysis activity"/>
    <property type="evidence" value="ECO:0007669"/>
    <property type="project" value="InterPro"/>
</dbReference>
<dbReference type="InterPro" id="IPR027417">
    <property type="entry name" value="P-loop_NTPase"/>
</dbReference>
<keyword evidence="4" id="KW-1003">Cell membrane</keyword>
<dbReference type="PANTHER" id="PTHR43790">
    <property type="entry name" value="CARBOHYDRATE TRANSPORT ATP-BINDING PROTEIN MG119-RELATED"/>
    <property type="match status" value="1"/>
</dbReference>
<sequence length="502" mass="53880">MLALDGLVKRFGGVTALDGVAMRVAPGRVHALLGENGAGKSTLLKCLSGTHRPDAGTMRLAGAAYAPASPRAAEDAGLRFVHQELNLVPEFTAYENAYVGRAYEKRFGLVRWRIMRKRFAAVRDRYGLDLDIDRPVGRLSVAKCQIVEILRALMDKAKILVLDEPTASLSEAEAETLRAIVRRLADQGTAVIFVSHRLDEVFAVADDFTVLRNGKTVNHGRLAETSREAIIAEMAGQAFKQRARAASATGGATMLELSGLRVAPARPSIDLTIGGGEIVGLYGIVGSGRSSLLKSIWGANPLCRGSLVLDRSALPRTGIRSRIAAGVAYVSEDRRNTGLIMHQSILDNAALPRLGRYRAHRGLPVLSHRRLRAGVDAILSGLAVRFGRLDDRISTLSGGNQQKIMIGRWLDDDIRLLLLDEPTRGVDIRSKADIHALCRARAAGGAAVLFATSDIEELLMLASRIVVMAQGAVTLDIANSGVSRETVLKAAFHAPARSGMAS</sequence>
<evidence type="ECO:0000259" key="11">
    <source>
        <dbReference type="PROSITE" id="PS50893"/>
    </source>
</evidence>
<dbReference type="SUPFAM" id="SSF52540">
    <property type="entry name" value="P-loop containing nucleoside triphosphate hydrolases"/>
    <property type="match status" value="2"/>
</dbReference>
<comment type="similarity">
    <text evidence="2">Belongs to the ABC transporter superfamily.</text>
</comment>
<dbReference type="PROSITE" id="PS50893">
    <property type="entry name" value="ABC_TRANSPORTER_2"/>
    <property type="match status" value="2"/>
</dbReference>
<dbReference type="GO" id="GO:0005886">
    <property type="term" value="C:plasma membrane"/>
    <property type="evidence" value="ECO:0007669"/>
    <property type="project" value="UniProtKB-SubCell"/>
</dbReference>
<organism evidence="12 13">
    <name type="scientific">Nitratireductor arenosus</name>
    <dbReference type="NCBI Taxonomy" id="2682096"/>
    <lineage>
        <taxon>Bacteria</taxon>
        <taxon>Pseudomonadati</taxon>
        <taxon>Pseudomonadota</taxon>
        <taxon>Alphaproteobacteria</taxon>
        <taxon>Hyphomicrobiales</taxon>
        <taxon>Phyllobacteriaceae</taxon>
        <taxon>Nitratireductor</taxon>
    </lineage>
</organism>
<name>A0A844QI78_9HYPH</name>
<dbReference type="Proteomes" id="UP000463224">
    <property type="component" value="Unassembled WGS sequence"/>
</dbReference>
<evidence type="ECO:0000256" key="2">
    <source>
        <dbReference type="ARBA" id="ARBA00005417"/>
    </source>
</evidence>
<evidence type="ECO:0000256" key="8">
    <source>
        <dbReference type="ARBA" id="ARBA00022840"/>
    </source>
</evidence>
<evidence type="ECO:0000256" key="9">
    <source>
        <dbReference type="ARBA" id="ARBA00022967"/>
    </source>
</evidence>
<keyword evidence="10" id="KW-0472">Membrane</keyword>
<keyword evidence="13" id="KW-1185">Reference proteome</keyword>
<feature type="domain" description="ABC transporter" evidence="11">
    <location>
        <begin position="243"/>
        <end position="495"/>
    </location>
</feature>
<comment type="caution">
    <text evidence="12">The sequence shown here is derived from an EMBL/GenBank/DDBJ whole genome shotgun (WGS) entry which is preliminary data.</text>
</comment>
<dbReference type="PROSITE" id="PS00211">
    <property type="entry name" value="ABC_TRANSPORTER_1"/>
    <property type="match status" value="1"/>
</dbReference>
<keyword evidence="9" id="KW-1278">Translocase</keyword>
<feature type="domain" description="ABC transporter" evidence="11">
    <location>
        <begin position="2"/>
        <end position="238"/>
    </location>
</feature>
<evidence type="ECO:0000256" key="5">
    <source>
        <dbReference type="ARBA" id="ARBA00022597"/>
    </source>
</evidence>
<reference evidence="12 13" key="1">
    <citation type="submission" date="2019-12" db="EMBL/GenBank/DDBJ databases">
        <title>Nitratireductor arenosus sp. nov., Isolated from sea sand, Jeju island, South Korea.</title>
        <authorList>
            <person name="Kim W."/>
        </authorList>
    </citation>
    <scope>NUCLEOTIDE SEQUENCE [LARGE SCALE GENOMIC DNA]</scope>
    <source>
        <strain evidence="12 13">CAU 1489</strain>
    </source>
</reference>
<dbReference type="Gene3D" id="3.40.50.300">
    <property type="entry name" value="P-loop containing nucleotide triphosphate hydrolases"/>
    <property type="match status" value="2"/>
</dbReference>
<dbReference type="InterPro" id="IPR003439">
    <property type="entry name" value="ABC_transporter-like_ATP-bd"/>
</dbReference>
<dbReference type="InterPro" id="IPR003593">
    <property type="entry name" value="AAA+_ATPase"/>
</dbReference>
<evidence type="ECO:0000256" key="7">
    <source>
        <dbReference type="ARBA" id="ARBA00022741"/>
    </source>
</evidence>
<dbReference type="RefSeq" id="WP_156712379.1">
    <property type="nucleotide sequence ID" value="NZ_WPHG01000002.1"/>
</dbReference>
<dbReference type="CDD" id="cd03215">
    <property type="entry name" value="ABC_Carb_Monos_II"/>
    <property type="match status" value="1"/>
</dbReference>
<keyword evidence="7" id="KW-0547">Nucleotide-binding</keyword>
<dbReference type="EMBL" id="WPHG01000002">
    <property type="protein sequence ID" value="MVA97419.1"/>
    <property type="molecule type" value="Genomic_DNA"/>
</dbReference>
<dbReference type="GO" id="GO:0005524">
    <property type="term" value="F:ATP binding"/>
    <property type="evidence" value="ECO:0007669"/>
    <property type="project" value="UniProtKB-KW"/>
</dbReference>
<evidence type="ECO:0000256" key="4">
    <source>
        <dbReference type="ARBA" id="ARBA00022475"/>
    </source>
</evidence>
<evidence type="ECO:0000313" key="12">
    <source>
        <dbReference type="EMBL" id="MVA97419.1"/>
    </source>
</evidence>
<evidence type="ECO:0000256" key="10">
    <source>
        <dbReference type="ARBA" id="ARBA00023136"/>
    </source>
</evidence>
<evidence type="ECO:0000313" key="13">
    <source>
        <dbReference type="Proteomes" id="UP000463224"/>
    </source>
</evidence>
<keyword evidence="8 12" id="KW-0067">ATP-binding</keyword>
<accession>A0A844QI78</accession>
<dbReference type="InterPro" id="IPR017871">
    <property type="entry name" value="ABC_transporter-like_CS"/>
</dbReference>
<keyword evidence="5" id="KW-0762">Sugar transport</keyword>
<dbReference type="CDD" id="cd03216">
    <property type="entry name" value="ABC_Carb_Monos_I"/>
    <property type="match status" value="1"/>
</dbReference>
<evidence type="ECO:0000256" key="1">
    <source>
        <dbReference type="ARBA" id="ARBA00004202"/>
    </source>
</evidence>
<evidence type="ECO:0000256" key="3">
    <source>
        <dbReference type="ARBA" id="ARBA00022448"/>
    </source>
</evidence>
<dbReference type="Pfam" id="PF00005">
    <property type="entry name" value="ABC_tran"/>
    <property type="match status" value="2"/>
</dbReference>
<protein>
    <submittedName>
        <fullName evidence="12">ATP-binding cassette domain-containing protein</fullName>
    </submittedName>
</protein>
<gene>
    <name evidence="12" type="ORF">GN330_09175</name>
</gene>
<proteinExistence type="inferred from homology"/>
<dbReference type="InterPro" id="IPR050107">
    <property type="entry name" value="ABC_carbohydrate_import_ATPase"/>
</dbReference>
<comment type="subcellular location">
    <subcellularLocation>
        <location evidence="1">Cell membrane</location>
        <topology evidence="1">Peripheral membrane protein</topology>
    </subcellularLocation>
</comment>
<dbReference type="AlphaFoldDB" id="A0A844QI78"/>
<evidence type="ECO:0000256" key="6">
    <source>
        <dbReference type="ARBA" id="ARBA00022737"/>
    </source>
</evidence>
<dbReference type="PANTHER" id="PTHR43790:SF3">
    <property type="entry name" value="D-ALLOSE IMPORT ATP-BINDING PROTEIN ALSA-RELATED"/>
    <property type="match status" value="1"/>
</dbReference>
<dbReference type="SMART" id="SM00382">
    <property type="entry name" value="AAA"/>
    <property type="match status" value="2"/>
</dbReference>
<dbReference type="FunFam" id="3.40.50.300:FF:000127">
    <property type="entry name" value="Ribose import ATP-binding protein RbsA"/>
    <property type="match status" value="1"/>
</dbReference>
<keyword evidence="3" id="KW-0813">Transport</keyword>